<organism evidence="2 3">
    <name type="scientific">Chaetomidium leptoderma</name>
    <dbReference type="NCBI Taxonomy" id="669021"/>
    <lineage>
        <taxon>Eukaryota</taxon>
        <taxon>Fungi</taxon>
        <taxon>Dikarya</taxon>
        <taxon>Ascomycota</taxon>
        <taxon>Pezizomycotina</taxon>
        <taxon>Sordariomycetes</taxon>
        <taxon>Sordariomycetidae</taxon>
        <taxon>Sordariales</taxon>
        <taxon>Chaetomiaceae</taxon>
        <taxon>Chaetomidium</taxon>
    </lineage>
</organism>
<dbReference type="PANTHER" id="PTHR42087:SF1">
    <property type="entry name" value="ILP IS AN APOPTOSIS INHIBITOR"/>
    <property type="match status" value="1"/>
</dbReference>
<name>A0AAN6ZWQ2_9PEZI</name>
<protein>
    <recommendedName>
        <fullName evidence="4">Ilp is an apoptosis inhibitor</fullName>
    </recommendedName>
</protein>
<dbReference type="EMBL" id="MU856950">
    <property type="protein sequence ID" value="KAK4153113.1"/>
    <property type="molecule type" value="Genomic_DNA"/>
</dbReference>
<sequence length="244" mass="26213">MAAARPGDHPFQEEQPFLDGQFDIFDWYPYFQSCVRYFVEHAQYNGPVQALAAFINIQLPFQRAQSSESLRSPGPGLPPGGGGGGGGGAAAAAGVGAAPNNPPSSPPYGGGGGGHHTSLQPYIRRLVATGFDMPAVLHGFFGDDWELGLRPLHEQERRNYLFAAKSSSWLEVKRAYDMGVDETVPFLKPLRNAAEGEIVNAEAGWSDWLAMQDWMLGPRSVEVRGGSSSGRPGGGGVRIKREQD</sequence>
<feature type="compositionally biased region" description="Gly residues" evidence="1">
    <location>
        <begin position="227"/>
        <end position="237"/>
    </location>
</feature>
<feature type="compositionally biased region" description="Low complexity" evidence="1">
    <location>
        <begin position="90"/>
        <end position="99"/>
    </location>
</feature>
<feature type="region of interest" description="Disordered" evidence="1">
    <location>
        <begin position="65"/>
        <end position="115"/>
    </location>
</feature>
<feature type="compositionally biased region" description="Gly residues" evidence="1">
    <location>
        <begin position="79"/>
        <end position="89"/>
    </location>
</feature>
<evidence type="ECO:0008006" key="4">
    <source>
        <dbReference type="Google" id="ProtNLM"/>
    </source>
</evidence>
<dbReference type="PANTHER" id="PTHR42087">
    <property type="entry name" value="ILP IS AN APOPTOSIS INHIBITOR"/>
    <property type="match status" value="1"/>
</dbReference>
<evidence type="ECO:0000313" key="3">
    <source>
        <dbReference type="Proteomes" id="UP001302745"/>
    </source>
</evidence>
<keyword evidence="3" id="KW-1185">Reference proteome</keyword>
<evidence type="ECO:0000313" key="2">
    <source>
        <dbReference type="EMBL" id="KAK4153113.1"/>
    </source>
</evidence>
<dbReference type="InterPro" id="IPR053267">
    <property type="entry name" value="Verrucosidin_biosynth-assoc"/>
</dbReference>
<dbReference type="Proteomes" id="UP001302745">
    <property type="component" value="Unassembled WGS sequence"/>
</dbReference>
<comment type="caution">
    <text evidence="2">The sequence shown here is derived from an EMBL/GenBank/DDBJ whole genome shotgun (WGS) entry which is preliminary data.</text>
</comment>
<reference evidence="2" key="1">
    <citation type="journal article" date="2023" name="Mol. Phylogenet. Evol.">
        <title>Genome-scale phylogeny and comparative genomics of the fungal order Sordariales.</title>
        <authorList>
            <person name="Hensen N."/>
            <person name="Bonometti L."/>
            <person name="Westerberg I."/>
            <person name="Brannstrom I.O."/>
            <person name="Guillou S."/>
            <person name="Cros-Aarteil S."/>
            <person name="Calhoun S."/>
            <person name="Haridas S."/>
            <person name="Kuo A."/>
            <person name="Mondo S."/>
            <person name="Pangilinan J."/>
            <person name="Riley R."/>
            <person name="LaButti K."/>
            <person name="Andreopoulos B."/>
            <person name="Lipzen A."/>
            <person name="Chen C."/>
            <person name="Yan M."/>
            <person name="Daum C."/>
            <person name="Ng V."/>
            <person name="Clum A."/>
            <person name="Steindorff A."/>
            <person name="Ohm R.A."/>
            <person name="Martin F."/>
            <person name="Silar P."/>
            <person name="Natvig D.O."/>
            <person name="Lalanne C."/>
            <person name="Gautier V."/>
            <person name="Ament-Velasquez S.L."/>
            <person name="Kruys A."/>
            <person name="Hutchinson M.I."/>
            <person name="Powell A.J."/>
            <person name="Barry K."/>
            <person name="Miller A.N."/>
            <person name="Grigoriev I.V."/>
            <person name="Debuchy R."/>
            <person name="Gladieux P."/>
            <person name="Hiltunen Thoren M."/>
            <person name="Johannesson H."/>
        </authorList>
    </citation>
    <scope>NUCLEOTIDE SEQUENCE</scope>
    <source>
        <strain evidence="2">CBS 538.74</strain>
    </source>
</reference>
<gene>
    <name evidence="2" type="ORF">C8A00DRAFT_43898</name>
</gene>
<proteinExistence type="predicted"/>
<reference evidence="2" key="2">
    <citation type="submission" date="2023-05" db="EMBL/GenBank/DDBJ databases">
        <authorList>
            <consortium name="Lawrence Berkeley National Laboratory"/>
            <person name="Steindorff A."/>
            <person name="Hensen N."/>
            <person name="Bonometti L."/>
            <person name="Westerberg I."/>
            <person name="Brannstrom I.O."/>
            <person name="Guillou S."/>
            <person name="Cros-Aarteil S."/>
            <person name="Calhoun S."/>
            <person name="Haridas S."/>
            <person name="Kuo A."/>
            <person name="Mondo S."/>
            <person name="Pangilinan J."/>
            <person name="Riley R."/>
            <person name="Labutti K."/>
            <person name="Andreopoulos B."/>
            <person name="Lipzen A."/>
            <person name="Chen C."/>
            <person name="Yanf M."/>
            <person name="Daum C."/>
            <person name="Ng V."/>
            <person name="Clum A."/>
            <person name="Ohm R."/>
            <person name="Martin F."/>
            <person name="Silar P."/>
            <person name="Natvig D."/>
            <person name="Lalanne C."/>
            <person name="Gautier V."/>
            <person name="Ament-Velasquez S.L."/>
            <person name="Kruys A."/>
            <person name="Hutchinson M.I."/>
            <person name="Powell A.J."/>
            <person name="Barry K."/>
            <person name="Miller A.N."/>
            <person name="Grigoriev I.V."/>
            <person name="Debuchy R."/>
            <person name="Gladieux P."/>
            <person name="Thoren M.H."/>
            <person name="Johannesson H."/>
        </authorList>
    </citation>
    <scope>NUCLEOTIDE SEQUENCE</scope>
    <source>
        <strain evidence="2">CBS 538.74</strain>
    </source>
</reference>
<feature type="region of interest" description="Disordered" evidence="1">
    <location>
        <begin position="221"/>
        <end position="244"/>
    </location>
</feature>
<dbReference type="AlphaFoldDB" id="A0AAN6ZWQ2"/>
<evidence type="ECO:0000256" key="1">
    <source>
        <dbReference type="SAM" id="MobiDB-lite"/>
    </source>
</evidence>
<accession>A0AAN6ZWQ2</accession>